<evidence type="ECO:0000256" key="1">
    <source>
        <dbReference type="SAM" id="Phobius"/>
    </source>
</evidence>
<dbReference type="EMBL" id="CP114014">
    <property type="protein sequence ID" value="XAY06670.1"/>
    <property type="molecule type" value="Genomic_DNA"/>
</dbReference>
<protein>
    <submittedName>
        <fullName evidence="2">Uncharacterized protein</fullName>
    </submittedName>
</protein>
<evidence type="ECO:0000313" key="2">
    <source>
        <dbReference type="EMBL" id="XAY06670.1"/>
    </source>
</evidence>
<proteinExistence type="predicted"/>
<dbReference type="KEGG" id="parq:DSM112329_03545"/>
<keyword evidence="1" id="KW-1133">Transmembrane helix</keyword>
<name>A0AAU7AY47_9ACTN</name>
<dbReference type="RefSeq" id="WP_354697892.1">
    <property type="nucleotide sequence ID" value="NZ_CP114014.1"/>
</dbReference>
<keyword evidence="1" id="KW-0472">Membrane</keyword>
<organism evidence="2">
    <name type="scientific">Paraconexibacter sp. AEG42_29</name>
    <dbReference type="NCBI Taxonomy" id="2997339"/>
    <lineage>
        <taxon>Bacteria</taxon>
        <taxon>Bacillati</taxon>
        <taxon>Actinomycetota</taxon>
        <taxon>Thermoleophilia</taxon>
        <taxon>Solirubrobacterales</taxon>
        <taxon>Paraconexibacteraceae</taxon>
        <taxon>Paraconexibacter</taxon>
    </lineage>
</organism>
<reference evidence="2" key="1">
    <citation type="submission" date="2022-12" db="EMBL/GenBank/DDBJ databases">
        <title>Paraconexibacter alkalitolerans sp. nov. and Baekduia alba sp. nov., isolated from soil and emended description of the genera Paraconexibacter (Chun et al., 2020) and Baekduia (An et al., 2020).</title>
        <authorList>
            <person name="Vieira S."/>
            <person name="Huber K.J."/>
            <person name="Geppert A."/>
            <person name="Wolf J."/>
            <person name="Neumann-Schaal M."/>
            <person name="Muesken M."/>
            <person name="Overmann J."/>
        </authorList>
    </citation>
    <scope>NUCLEOTIDE SEQUENCE</scope>
    <source>
        <strain evidence="2">AEG42_29</strain>
    </source>
</reference>
<keyword evidence="1" id="KW-0812">Transmembrane</keyword>
<feature type="transmembrane region" description="Helical" evidence="1">
    <location>
        <begin position="21"/>
        <end position="42"/>
    </location>
</feature>
<sequence length="439" mass="44780">MPLPTPDRRPSRARRGDRGQAALDYLGVVAVVAVILGVIGTFTVGPSIVNGVGETFQRALCKVTGDSCAQLERAVCTVRTRATDVSVTGRAVIFKVGRGLNLLRSERSDGTVELTLLDKFSGGVEFRATPAGGIRFGGRDLGVSGMAQAAAIAELGGGRMWRVPDKAAADKLQDKLEEVMVGKGVSALAGPLGGMVSGALQKKLGVGSGIDLPEPTAHLGSLKADVGLKLDPGIRAELDLGAALTVGGSKNTAGGGTVYVASSPKLSAAVLGGLGNLGMDGEVRLALTIGVDGKPSTLALSATGNLKGGLIGKGLKGDGSLPVPKVTTGVAGRSATVTATFDLTTPESRAAVSRLLKASKPSGIKDLPGAAWDIGRMIGGNTRLDMTTYATDEKIYGGGLDLPQGGISADYKRTKSDLLDAWTRPAGGAWEQREDCLRA</sequence>
<accession>A0AAU7AY47</accession>
<dbReference type="AlphaFoldDB" id="A0AAU7AY47"/>
<gene>
    <name evidence="2" type="ORF">DSM112329_03545</name>
</gene>